<feature type="compositionally biased region" description="Basic and acidic residues" evidence="4">
    <location>
        <begin position="59"/>
        <end position="73"/>
    </location>
</feature>
<evidence type="ECO:0000313" key="6">
    <source>
        <dbReference type="EMBL" id="KUO15955.1"/>
    </source>
</evidence>
<dbReference type="STRING" id="909626.AQJ91_38730"/>
<dbReference type="PANTHER" id="PTHR36511:SF3">
    <property type="entry name" value="ANTITOXIN HIGA-2"/>
    <property type="match status" value="1"/>
</dbReference>
<dbReference type="SUPFAM" id="SSF47413">
    <property type="entry name" value="lambda repressor-like DNA-binding domains"/>
    <property type="match status" value="1"/>
</dbReference>
<evidence type="ECO:0000259" key="5">
    <source>
        <dbReference type="PROSITE" id="PS50943"/>
    </source>
</evidence>
<dbReference type="EMBL" id="LMXB01000098">
    <property type="protein sequence ID" value="KUO15955.1"/>
    <property type="molecule type" value="Genomic_DNA"/>
</dbReference>
<evidence type="ECO:0000313" key="7">
    <source>
        <dbReference type="Proteomes" id="UP000053260"/>
    </source>
</evidence>
<feature type="compositionally biased region" description="Low complexity" evidence="4">
    <location>
        <begin position="130"/>
        <end position="160"/>
    </location>
</feature>
<proteinExistence type="predicted"/>
<dbReference type="InterPro" id="IPR001387">
    <property type="entry name" value="Cro/C1-type_HTH"/>
</dbReference>
<dbReference type="PANTHER" id="PTHR36511">
    <property type="entry name" value="MERR FAMILY BACTERIAL REGULATORY PROTEIN"/>
    <property type="match status" value="1"/>
</dbReference>
<dbReference type="AlphaFoldDB" id="A0A101USA4"/>
<gene>
    <name evidence="6" type="ORF">AQJ91_38730</name>
</gene>
<reference evidence="6 7" key="1">
    <citation type="submission" date="2015-10" db="EMBL/GenBank/DDBJ databases">
        <title>Draft genome sequence of Streptomyces sp. RV15, isolated from a marine sponge.</title>
        <authorList>
            <person name="Ruckert C."/>
            <person name="Abdelmohsen U.R."/>
            <person name="Winkler A."/>
            <person name="Hentschel U."/>
            <person name="Kalinowski J."/>
            <person name="Kampfer P."/>
            <person name="Glaeser S."/>
        </authorList>
    </citation>
    <scope>NUCLEOTIDE SEQUENCE [LARGE SCALE GENOMIC DNA]</scope>
    <source>
        <strain evidence="6 7">RV15</strain>
    </source>
</reference>
<name>A0A101USA4_9ACTN</name>
<evidence type="ECO:0000256" key="3">
    <source>
        <dbReference type="ARBA" id="ARBA00023163"/>
    </source>
</evidence>
<comment type="caution">
    <text evidence="6">The sequence shown here is derived from an EMBL/GenBank/DDBJ whole genome shotgun (WGS) entry which is preliminary data.</text>
</comment>
<evidence type="ECO:0000256" key="1">
    <source>
        <dbReference type="ARBA" id="ARBA00023015"/>
    </source>
</evidence>
<keyword evidence="1" id="KW-0805">Transcription regulation</keyword>
<feature type="compositionally biased region" description="Low complexity" evidence="4">
    <location>
        <begin position="107"/>
        <end position="119"/>
    </location>
</feature>
<keyword evidence="2" id="KW-0238">DNA-binding</keyword>
<dbReference type="Gene3D" id="1.10.260.40">
    <property type="entry name" value="lambda repressor-like DNA-binding domains"/>
    <property type="match status" value="1"/>
</dbReference>
<dbReference type="Proteomes" id="UP000053260">
    <property type="component" value="Unassembled WGS sequence"/>
</dbReference>
<feature type="compositionally biased region" description="Low complexity" evidence="4">
    <location>
        <begin position="87"/>
        <end position="96"/>
    </location>
</feature>
<accession>A0A101USA4</accession>
<feature type="domain" description="HTH cro/C1-type" evidence="5">
    <location>
        <begin position="32"/>
        <end position="65"/>
    </location>
</feature>
<protein>
    <recommendedName>
        <fullName evidence="5">HTH cro/C1-type domain-containing protein</fullName>
    </recommendedName>
</protein>
<keyword evidence="7" id="KW-1185">Reference proteome</keyword>
<organism evidence="6 7">
    <name type="scientific">Streptomyces dysideae</name>
    <dbReference type="NCBI Taxonomy" id="909626"/>
    <lineage>
        <taxon>Bacteria</taxon>
        <taxon>Bacillati</taxon>
        <taxon>Actinomycetota</taxon>
        <taxon>Actinomycetes</taxon>
        <taxon>Kitasatosporales</taxon>
        <taxon>Streptomycetaceae</taxon>
        <taxon>Streptomyces</taxon>
    </lineage>
</organism>
<dbReference type="InterPro" id="IPR010982">
    <property type="entry name" value="Lambda_DNA-bd_dom_sf"/>
</dbReference>
<feature type="region of interest" description="Disordered" evidence="4">
    <location>
        <begin position="54"/>
        <end position="166"/>
    </location>
</feature>
<dbReference type="PROSITE" id="PS50943">
    <property type="entry name" value="HTH_CROC1"/>
    <property type="match status" value="1"/>
</dbReference>
<dbReference type="InterPro" id="IPR052359">
    <property type="entry name" value="HTH-type_reg/antitoxin"/>
</dbReference>
<dbReference type="GO" id="GO:0003677">
    <property type="term" value="F:DNA binding"/>
    <property type="evidence" value="ECO:0007669"/>
    <property type="project" value="UniProtKB-KW"/>
</dbReference>
<dbReference type="CDD" id="cd00093">
    <property type="entry name" value="HTH_XRE"/>
    <property type="match status" value="1"/>
</dbReference>
<evidence type="ECO:0000256" key="4">
    <source>
        <dbReference type="SAM" id="MobiDB-lite"/>
    </source>
</evidence>
<dbReference type="Pfam" id="PF13560">
    <property type="entry name" value="HTH_31"/>
    <property type="match status" value="1"/>
</dbReference>
<keyword evidence="3" id="KW-0804">Transcription</keyword>
<dbReference type="OrthoDB" id="3870806at2"/>
<evidence type="ECO:0000256" key="2">
    <source>
        <dbReference type="ARBA" id="ARBA00023125"/>
    </source>
</evidence>
<sequence>MADRPSQDELFAAVDELLAGEPELPSPTERARLREAAGVTQARLAQVLRTTTQTVKNWENGRSEPRPPRREAYLRLLEGWAAKHPAEPVTEPVPETFTGPAPAPEQPALADRPADDAAPGHGSSPRLHRPASAASGPAGASRSASTSRRPASPKAAAPVADSRFPNGPLAVLDGDGTAYCLGGVLLDCPATTVPQLVEWVLTLTVLSREVLTQVSFSMSTRSVCMQGKWGSCS</sequence>